<dbReference type="InterPro" id="IPR036390">
    <property type="entry name" value="WH_DNA-bd_sf"/>
</dbReference>
<dbReference type="EMBL" id="AY779544">
    <property type="protein sequence ID" value="ACR15125.1"/>
    <property type="molecule type" value="Genomic_DNA"/>
</dbReference>
<organism evidence="5">
    <name type="scientific">Streptomyces spiramyceticus</name>
    <dbReference type="NCBI Taxonomy" id="299717"/>
    <lineage>
        <taxon>Bacteria</taxon>
        <taxon>Bacillati</taxon>
        <taxon>Actinomycetota</taxon>
        <taxon>Actinomycetes</taxon>
        <taxon>Kitasatosporales</taxon>
        <taxon>Streptomycetaceae</taxon>
        <taxon>Streptomyces</taxon>
    </lineage>
</organism>
<dbReference type="GO" id="GO:0003677">
    <property type="term" value="F:DNA binding"/>
    <property type="evidence" value="ECO:0007669"/>
    <property type="project" value="UniProtKB-KW"/>
</dbReference>
<dbReference type="PRINTS" id="PR00598">
    <property type="entry name" value="HTHMARR"/>
</dbReference>
<dbReference type="PANTHER" id="PTHR42756">
    <property type="entry name" value="TRANSCRIPTIONAL REGULATOR, MARR"/>
    <property type="match status" value="1"/>
</dbReference>
<keyword evidence="1" id="KW-0805">Transcription regulation</keyword>
<dbReference type="InterPro" id="IPR036388">
    <property type="entry name" value="WH-like_DNA-bd_sf"/>
</dbReference>
<evidence type="ECO:0000256" key="1">
    <source>
        <dbReference type="ARBA" id="ARBA00023015"/>
    </source>
</evidence>
<dbReference type="Gene3D" id="1.10.10.10">
    <property type="entry name" value="Winged helix-like DNA-binding domain superfamily/Winged helix DNA-binding domain"/>
    <property type="match status" value="1"/>
</dbReference>
<dbReference type="InterPro" id="IPR000835">
    <property type="entry name" value="HTH_MarR-typ"/>
</dbReference>
<keyword evidence="2" id="KW-0238">DNA-binding</keyword>
<protein>
    <submittedName>
        <fullName evidence="5">Mar family transcriptional regulator</fullName>
    </submittedName>
</protein>
<dbReference type="AlphaFoldDB" id="C4IXS4"/>
<keyword evidence="3" id="KW-0804">Transcription</keyword>
<dbReference type="SMART" id="SM00347">
    <property type="entry name" value="HTH_MARR"/>
    <property type="match status" value="1"/>
</dbReference>
<proteinExistence type="predicted"/>
<evidence type="ECO:0000256" key="3">
    <source>
        <dbReference type="ARBA" id="ARBA00023163"/>
    </source>
</evidence>
<dbReference type="PROSITE" id="PS01117">
    <property type="entry name" value="HTH_MARR_1"/>
    <property type="match status" value="1"/>
</dbReference>
<sequence length="166" mass="18743">MPRSEVAVTSRSEGLSIPSTAQLTRETSLGYQVNHLARLFERALRMRTEPYGVVPGQFAQLLALYEQEGLTQRELCERVQIEQPTMAYTLQRMERDGLVHRVPDPRDKRQAQVLLSDRARELQEPLIAAAHEVNDLATRGLDPQEVTALLSAITRVIENLESTAPR</sequence>
<name>C4IXS4_9ACTN</name>
<feature type="domain" description="HTH marR-type" evidence="4">
    <location>
        <begin position="26"/>
        <end position="158"/>
    </location>
</feature>
<dbReference type="SUPFAM" id="SSF46785">
    <property type="entry name" value="Winged helix' DNA-binding domain"/>
    <property type="match status" value="1"/>
</dbReference>
<accession>C4IXS4</accession>
<dbReference type="Pfam" id="PF12802">
    <property type="entry name" value="MarR_2"/>
    <property type="match status" value="1"/>
</dbReference>
<gene>
    <name evidence="5" type="primary">aspR</name>
</gene>
<reference evidence="5" key="1">
    <citation type="submission" date="2009-05" db="EMBL/GenBank/DDBJ databases">
        <title>PKS-II gene from spiramycin producing strain Streptomyces spiramyceticus U-1941.</title>
        <authorList>
            <person name="Wang Y."/>
        </authorList>
    </citation>
    <scope>NUCLEOTIDE SEQUENCE</scope>
    <source>
        <strain evidence="5">U-1941</strain>
    </source>
</reference>
<dbReference type="PROSITE" id="PS50995">
    <property type="entry name" value="HTH_MARR_2"/>
    <property type="match status" value="1"/>
</dbReference>
<dbReference type="InterPro" id="IPR023187">
    <property type="entry name" value="Tscrpt_reg_MarR-type_CS"/>
</dbReference>
<evidence type="ECO:0000259" key="4">
    <source>
        <dbReference type="PROSITE" id="PS50995"/>
    </source>
</evidence>
<dbReference type="GO" id="GO:0003700">
    <property type="term" value="F:DNA-binding transcription factor activity"/>
    <property type="evidence" value="ECO:0007669"/>
    <property type="project" value="InterPro"/>
</dbReference>
<evidence type="ECO:0000256" key="2">
    <source>
        <dbReference type="ARBA" id="ARBA00023125"/>
    </source>
</evidence>
<evidence type="ECO:0000313" key="5">
    <source>
        <dbReference type="EMBL" id="ACR15125.1"/>
    </source>
</evidence>
<dbReference type="PANTHER" id="PTHR42756:SF1">
    <property type="entry name" value="TRANSCRIPTIONAL REPRESSOR OF EMRAB OPERON"/>
    <property type="match status" value="1"/>
</dbReference>